<comment type="caution">
    <text evidence="2">The sequence shown here is derived from an EMBL/GenBank/DDBJ whole genome shotgun (WGS) entry which is preliminary data.</text>
</comment>
<proteinExistence type="predicted"/>
<keyword evidence="1" id="KW-0732">Signal</keyword>
<gene>
    <name evidence="2" type="ORF">NC595_16635</name>
</gene>
<dbReference type="EMBL" id="JAMZEK010000004">
    <property type="protein sequence ID" value="MCP1375675.1"/>
    <property type="molecule type" value="Genomic_DNA"/>
</dbReference>
<feature type="chain" id="PRO_5047410899" evidence="1">
    <location>
        <begin position="24"/>
        <end position="440"/>
    </location>
</feature>
<reference evidence="2 3" key="1">
    <citation type="submission" date="2022-06" db="EMBL/GenBank/DDBJ databases">
        <title>Dyella sp. Sa strain:Sa Genome sequencing.</title>
        <authorList>
            <person name="Park S."/>
        </authorList>
    </citation>
    <scope>NUCLEOTIDE SEQUENCE [LARGE SCALE GENOMIC DNA]</scope>
    <source>
        <strain evidence="2 3">Sa</strain>
    </source>
</reference>
<keyword evidence="3" id="KW-1185">Reference proteome</keyword>
<dbReference type="InterPro" id="IPR023614">
    <property type="entry name" value="Porin_dom_sf"/>
</dbReference>
<dbReference type="Proteomes" id="UP001204615">
    <property type="component" value="Unassembled WGS sequence"/>
</dbReference>
<organism evidence="2 3">
    <name type="scientific">Dyella lutea</name>
    <dbReference type="NCBI Taxonomy" id="2950441"/>
    <lineage>
        <taxon>Bacteria</taxon>
        <taxon>Pseudomonadati</taxon>
        <taxon>Pseudomonadota</taxon>
        <taxon>Gammaproteobacteria</taxon>
        <taxon>Lysobacterales</taxon>
        <taxon>Rhodanobacteraceae</taxon>
        <taxon>Dyella</taxon>
    </lineage>
</organism>
<accession>A0ABT1FE67</accession>
<evidence type="ECO:0000313" key="2">
    <source>
        <dbReference type="EMBL" id="MCP1375675.1"/>
    </source>
</evidence>
<protein>
    <submittedName>
        <fullName evidence="2">OprD family outer membrane porin</fullName>
    </submittedName>
</protein>
<name>A0ABT1FE67_9GAMM</name>
<dbReference type="RefSeq" id="WP_253568390.1">
    <property type="nucleotide sequence ID" value="NZ_JAMZEK010000004.1"/>
</dbReference>
<evidence type="ECO:0000256" key="1">
    <source>
        <dbReference type="SAM" id="SignalP"/>
    </source>
</evidence>
<evidence type="ECO:0000313" key="3">
    <source>
        <dbReference type="Proteomes" id="UP001204615"/>
    </source>
</evidence>
<sequence>MRNNLIAAAVAVVLGSLSFGAHADTTGNIFKDGHVDGELRLYNFDRIYSTSAVPDAHALSGAVLLNAQTADFGGGFSLGGSLVSANAFGSQASSMSKIDTTLMGPTNSVSALSQAYVQYKANNVLVRAGQQYLNTPWMGSSDSRVLPASYQAAMVDFKPAKGWDLVALRSFGWKSRTSDSFHFDNLYYPPTYRGDSSYGGIGGLPATARAARGAWAAGAVYANGGFKGQGWYYDFIDFAHMGYVDGTYTFKTGTGFDPFIAAQYVDETGGSGTRLVQNNVALFGVAGSKVKSRAWGTDVGVNIPHGKFEAAYNKIDRQSGAVGDGALISPYTAAYATDPLYTTSMIRGLVEQGPGHAWKTKLTYNLLNDKLNVMVAYAKYTTEHRGNSHNVYVDLTYSLDGVLKGLSLRNRWERSTGGANGLNPGNGSFTYNRVMIAYKF</sequence>
<dbReference type="Gene3D" id="2.40.160.10">
    <property type="entry name" value="Porin"/>
    <property type="match status" value="1"/>
</dbReference>
<feature type="signal peptide" evidence="1">
    <location>
        <begin position="1"/>
        <end position="23"/>
    </location>
</feature>